<feature type="transmembrane region" description="Helical" evidence="10">
    <location>
        <begin position="263"/>
        <end position="284"/>
    </location>
</feature>
<dbReference type="GO" id="GO:0044877">
    <property type="term" value="F:protein-containing complex binding"/>
    <property type="evidence" value="ECO:0007669"/>
    <property type="project" value="TreeGrafter"/>
</dbReference>
<dbReference type="Gene3D" id="1.10.287.630">
    <property type="entry name" value="Helix hairpin bin"/>
    <property type="match status" value="2"/>
</dbReference>
<keyword evidence="7" id="KW-1071">Ligand-gated ion channel</keyword>
<feature type="region of interest" description="Disordered" evidence="9">
    <location>
        <begin position="1"/>
        <end position="24"/>
    </location>
</feature>
<dbReference type="GeneID" id="24123593"/>
<feature type="transmembrane region" description="Helical" evidence="10">
    <location>
        <begin position="325"/>
        <end position="347"/>
    </location>
</feature>
<evidence type="ECO:0000256" key="7">
    <source>
        <dbReference type="ARBA" id="ARBA00023286"/>
    </source>
</evidence>
<evidence type="ECO:0000259" key="11">
    <source>
        <dbReference type="PROSITE" id="PS50042"/>
    </source>
</evidence>
<dbReference type="OrthoDB" id="415460at2759"/>
<comment type="subcellular location">
    <subcellularLocation>
        <location evidence="1">Membrane</location>
        <topology evidence="1">Multi-pass membrane protein</topology>
    </subcellularLocation>
</comment>
<keyword evidence="13" id="KW-1185">Reference proteome</keyword>
<keyword evidence="3 10" id="KW-0812">Transmembrane</keyword>
<feature type="transmembrane region" description="Helical" evidence="10">
    <location>
        <begin position="400"/>
        <end position="425"/>
    </location>
</feature>
<dbReference type="Gene3D" id="2.60.120.10">
    <property type="entry name" value="Jelly Rolls"/>
    <property type="match status" value="3"/>
</dbReference>
<dbReference type="GO" id="GO:0016020">
    <property type="term" value="C:membrane"/>
    <property type="evidence" value="ECO:0007669"/>
    <property type="project" value="UniProtKB-SubCell"/>
</dbReference>
<organism evidence="12 13">
    <name type="scientific">Saprolegnia parasitica (strain CBS 223.65)</name>
    <dbReference type="NCBI Taxonomy" id="695850"/>
    <lineage>
        <taxon>Eukaryota</taxon>
        <taxon>Sar</taxon>
        <taxon>Stramenopiles</taxon>
        <taxon>Oomycota</taxon>
        <taxon>Saprolegniomycetes</taxon>
        <taxon>Saprolegniales</taxon>
        <taxon>Saprolegniaceae</taxon>
        <taxon>Saprolegnia</taxon>
    </lineage>
</organism>
<feature type="domain" description="Cyclic nucleotide-binding" evidence="11">
    <location>
        <begin position="538"/>
        <end position="598"/>
    </location>
</feature>
<feature type="transmembrane region" description="Helical" evidence="10">
    <location>
        <begin position="895"/>
        <end position="919"/>
    </location>
</feature>
<keyword evidence="8" id="KW-0407">Ion channel</keyword>
<proteinExistence type="predicted"/>
<keyword evidence="4 10" id="KW-1133">Transmembrane helix</keyword>
<feature type="domain" description="Cyclic nucleotide-binding" evidence="11">
    <location>
        <begin position="998"/>
        <end position="1100"/>
    </location>
</feature>
<evidence type="ECO:0000256" key="1">
    <source>
        <dbReference type="ARBA" id="ARBA00004141"/>
    </source>
</evidence>
<evidence type="ECO:0000256" key="9">
    <source>
        <dbReference type="SAM" id="MobiDB-lite"/>
    </source>
</evidence>
<dbReference type="OMA" id="RENWAND"/>
<dbReference type="PANTHER" id="PTHR45638">
    <property type="entry name" value="CYCLIC NUCLEOTIDE-GATED CATION CHANNEL SUBUNIT A"/>
    <property type="match status" value="1"/>
</dbReference>
<feature type="transmembrane region" description="Helical" evidence="10">
    <location>
        <begin position="376"/>
        <end position="394"/>
    </location>
</feature>
<dbReference type="InterPro" id="IPR014710">
    <property type="entry name" value="RmlC-like_jellyroll"/>
</dbReference>
<dbReference type="InterPro" id="IPR018490">
    <property type="entry name" value="cNMP-bd_dom_sf"/>
</dbReference>
<dbReference type="EMBL" id="KK583190">
    <property type="protein sequence ID" value="KDO34914.1"/>
    <property type="molecule type" value="Genomic_DNA"/>
</dbReference>
<reference evidence="12 13" key="1">
    <citation type="journal article" date="2013" name="PLoS Genet.">
        <title>Distinctive expansion of potential virulence genes in the genome of the oomycete fish pathogen Saprolegnia parasitica.</title>
        <authorList>
            <person name="Jiang R.H."/>
            <person name="de Bruijn I."/>
            <person name="Haas B.J."/>
            <person name="Belmonte R."/>
            <person name="Lobach L."/>
            <person name="Christie J."/>
            <person name="van den Ackerveken G."/>
            <person name="Bottin A."/>
            <person name="Bulone V."/>
            <person name="Diaz-Moreno S.M."/>
            <person name="Dumas B."/>
            <person name="Fan L."/>
            <person name="Gaulin E."/>
            <person name="Govers F."/>
            <person name="Grenville-Briggs L.J."/>
            <person name="Horner N.R."/>
            <person name="Levin J.Z."/>
            <person name="Mammella M."/>
            <person name="Meijer H.J."/>
            <person name="Morris P."/>
            <person name="Nusbaum C."/>
            <person name="Oome S."/>
            <person name="Phillips A.J."/>
            <person name="van Rooyen D."/>
            <person name="Rzeszutek E."/>
            <person name="Saraiva M."/>
            <person name="Secombes C.J."/>
            <person name="Seidl M.F."/>
            <person name="Snel B."/>
            <person name="Stassen J.H."/>
            <person name="Sykes S."/>
            <person name="Tripathy S."/>
            <person name="van den Berg H."/>
            <person name="Vega-Arreguin J.C."/>
            <person name="Wawra S."/>
            <person name="Young S.K."/>
            <person name="Zeng Q."/>
            <person name="Dieguez-Uribeondo J."/>
            <person name="Russ C."/>
            <person name="Tyler B.M."/>
            <person name="van West P."/>
        </authorList>
    </citation>
    <scope>NUCLEOTIDE SEQUENCE [LARGE SCALE GENOMIC DNA]</scope>
    <source>
        <strain evidence="12 13">CBS 223.65</strain>
    </source>
</reference>
<dbReference type="RefSeq" id="XP_012194572.1">
    <property type="nucleotide sequence ID" value="XM_012339182.1"/>
</dbReference>
<evidence type="ECO:0000313" key="12">
    <source>
        <dbReference type="EMBL" id="KDO34914.1"/>
    </source>
</evidence>
<dbReference type="InterPro" id="IPR018488">
    <property type="entry name" value="cNMP-bd_CS"/>
</dbReference>
<evidence type="ECO:0000256" key="3">
    <source>
        <dbReference type="ARBA" id="ARBA00022692"/>
    </source>
</evidence>
<feature type="transmembrane region" description="Helical" evidence="10">
    <location>
        <begin position="121"/>
        <end position="141"/>
    </location>
</feature>
<evidence type="ECO:0000256" key="5">
    <source>
        <dbReference type="ARBA" id="ARBA00023065"/>
    </source>
</evidence>
<keyword evidence="6 10" id="KW-0472">Membrane</keyword>
<dbReference type="InterPro" id="IPR000595">
    <property type="entry name" value="cNMP-bd_dom"/>
</dbReference>
<dbReference type="Proteomes" id="UP000030745">
    <property type="component" value="Unassembled WGS sequence"/>
</dbReference>
<evidence type="ECO:0000256" key="4">
    <source>
        <dbReference type="ARBA" id="ARBA00022989"/>
    </source>
</evidence>
<dbReference type="InterPro" id="IPR005821">
    <property type="entry name" value="Ion_trans_dom"/>
</dbReference>
<evidence type="ECO:0000256" key="2">
    <source>
        <dbReference type="ARBA" id="ARBA00022448"/>
    </source>
</evidence>
<dbReference type="SUPFAM" id="SSF51206">
    <property type="entry name" value="cAMP-binding domain-like"/>
    <property type="match status" value="3"/>
</dbReference>
<feature type="transmembrane region" description="Helical" evidence="10">
    <location>
        <begin position="1167"/>
        <end position="1191"/>
    </location>
</feature>
<dbReference type="PANTHER" id="PTHR45638:SF11">
    <property type="entry name" value="CYCLIC NUCLEOTIDE-GATED CATION CHANNEL SUBUNIT A"/>
    <property type="match status" value="1"/>
</dbReference>
<dbReference type="InterPro" id="IPR050866">
    <property type="entry name" value="CNG_cation_channel"/>
</dbReference>
<protein>
    <recommendedName>
        <fullName evidence="11">Cyclic nucleotide-binding domain-containing protein</fullName>
    </recommendedName>
</protein>
<dbReference type="VEuPathDB" id="FungiDB:SPRG_00975"/>
<keyword evidence="2" id="KW-0813">Transport</keyword>
<evidence type="ECO:0000256" key="10">
    <source>
        <dbReference type="SAM" id="Phobius"/>
    </source>
</evidence>
<feature type="domain" description="Cyclic nucleotide-binding" evidence="11">
    <location>
        <begin position="1500"/>
        <end position="1587"/>
    </location>
</feature>
<feature type="transmembrane region" description="Helical" evidence="10">
    <location>
        <begin position="1203"/>
        <end position="1221"/>
    </location>
</feature>
<sequence length="1587" mass="181468">MGRGVHPAQVRQAAWGEPPKKAPSFKKLPVRAKATTAVAPFHDKRSPATLASRFRLRYERLRLIVSLLPTIVSRLVGRRVSWLGSSSTTAFSSRGGSTRSRRRRSRYNCVLDAFVALQKRLGVGAVVSIEVVHQLYILFSVPYRVGFLFDPYDGHVSKSNTWWLSLYLLAACDVLAYGLAICSLLHSLVDRRKLAQVKPRTIDVFSMMRHTTNAQAAIVKFSMTRQESLRRRSSFLSKEASMKPEFLLSASWDAGRAIRKAHIALQLVALIPFQLVSVWSPNLLHVTCLPMLLRVEKAAKVARALKRSLAENERLRGFHNAGMSLLLTCVALNFVAMHWYACIFMLVNHIECGYESNACGVGTSWAARNHILGPKLLHTYVYSLVVAGYGFLIPETNVERVFVVLIQVGRYIAFVGVVSAFVFLFECQNSRRNHFSDKVDGIKGFLVDKRVAADIKAKVLAFYEHFWTAQRGIPEATIVASLPSHIQSTFLHHLRARLLKSVPILRAQPVHIINRLVFEMRRQSYSPRDWVLFDERCEHLYLMGRGRIAIMHAKSDDILDGQYFGLSMLVPEHMATVRARAETYCEVYTLTRQDIYDVCLKWDAKQITFDAMVDGVRESLVTSQRSPTSHVAMKKFPAANAWFMPTSRFRKHWEWGIMIALLFFAIDIPYRLCFARVNDLSYTLFSMRTTLDVFLFCDVIFQSRYFAFVHDERIVIDRDSIFLYYKEHGMVLDYISNLPFAIVVDCLPLSFKLANAEAVLVLHMCEWIRFLRMRHLLPTINRVLKKLQVNDTTCVLVYLFCCLPIVCHMSSCLWYLLATWNSASMLPQHALEATELTRTQCLEMARVFNNCTWLLYDNVVFGVSNDYVRAFYWSVVSLVTVQFGSILPFTTVECIYMFAWIFVGSILNYGAIGALVNAVTRMNASTEAKDEHLKLVHRFMHAEGVSRHVHRDVSSYFKHRWTSSTEQQILTALAPLPDNLRRAIQLYLHAKAVASIQLLQDIDKNELKHIYDIMAHRSYKKDEVLVRAGDVGDELYIITRGAVELTLPINGVPTAVMVVHEGACIGEAQFLARTPYPLTATVVSPSIDVSVLHKLDFDDIAKQLEGSMEDIEAQSILIIKKELAWLASIRANLDRRKIRHAMHRANSTGLFSDPTRRSMYVDPGMNVYRVWECVLLIAVLYNVISIAYRIAFLMSPTPATMSVFSVLDYATDVLFVLDMYIKLNHLTFSDRYGDQVTEVSRIRWHYLQSRSFKLDVLGSLPLYYAGDYEVMTLCRLPRLVRCLDLRTLWGDISHYIHEHVSADRIAEYLELFKLFIVLVLGSHIAGAGLYFVSTTEVEAAIAHGHEPHHIWYLHDKVVHEHHHEVGIQYLRAFYWGLGVLSSFDFMDIEVTLLAETLWFCAIAIVGVLFLGVVIGQTSTSIYNASKDTRELELHIERFTHYARSKNLPRFLLERGKLFFRFQHDCSKGLDAHEVFGDLPHHLYLDLFKDLYTTWVRNVPYFSGLQPAHIYSIAAKLRQELYLPGDDMVLEGDVASHFFIMKRGRAEKYLKTHRLVIAPVEDGVVFGEDGFFLDMRYSYSVRAVKCSE</sequence>
<dbReference type="Pfam" id="PF00520">
    <property type="entry name" value="Ion_trans"/>
    <property type="match status" value="2"/>
</dbReference>
<dbReference type="GO" id="GO:0005221">
    <property type="term" value="F:intracellularly cyclic nucleotide-activated monoatomic cation channel activity"/>
    <property type="evidence" value="ECO:0007669"/>
    <property type="project" value="InterPro"/>
</dbReference>
<dbReference type="KEGG" id="spar:SPRG_00975"/>
<accession>A0A067CW22</accession>
<name>A0A067CW22_SAPPC</name>
<dbReference type="Gene3D" id="1.10.287.70">
    <property type="match status" value="3"/>
</dbReference>
<dbReference type="PROSITE" id="PS50042">
    <property type="entry name" value="CNMP_BINDING_3"/>
    <property type="match status" value="3"/>
</dbReference>
<keyword evidence="5" id="KW-0406">Ion transport</keyword>
<gene>
    <name evidence="12" type="ORF">SPRG_00975</name>
</gene>
<evidence type="ECO:0000313" key="13">
    <source>
        <dbReference type="Proteomes" id="UP000030745"/>
    </source>
</evidence>
<feature type="transmembrane region" description="Helical" evidence="10">
    <location>
        <begin position="1396"/>
        <end position="1415"/>
    </location>
</feature>
<feature type="transmembrane region" description="Helical" evidence="10">
    <location>
        <begin position="795"/>
        <end position="817"/>
    </location>
</feature>
<dbReference type="SUPFAM" id="SSF81324">
    <property type="entry name" value="Voltage-gated potassium channels"/>
    <property type="match status" value="3"/>
</dbReference>
<feature type="transmembrane region" description="Helical" evidence="10">
    <location>
        <begin position="870"/>
        <end position="889"/>
    </location>
</feature>
<feature type="transmembrane region" description="Helical" evidence="10">
    <location>
        <begin position="653"/>
        <end position="672"/>
    </location>
</feature>
<dbReference type="Pfam" id="PF00027">
    <property type="entry name" value="cNMP_binding"/>
    <property type="match status" value="1"/>
</dbReference>
<dbReference type="CDD" id="cd00038">
    <property type="entry name" value="CAP_ED"/>
    <property type="match status" value="3"/>
</dbReference>
<feature type="transmembrane region" description="Helical" evidence="10">
    <location>
        <begin position="161"/>
        <end position="185"/>
    </location>
</feature>
<feature type="transmembrane region" description="Helical" evidence="10">
    <location>
        <begin position="1311"/>
        <end position="1332"/>
    </location>
</feature>
<dbReference type="SMART" id="SM00100">
    <property type="entry name" value="cNMP"/>
    <property type="match status" value="3"/>
</dbReference>
<evidence type="ECO:0000256" key="6">
    <source>
        <dbReference type="ARBA" id="ARBA00023136"/>
    </source>
</evidence>
<evidence type="ECO:0000256" key="8">
    <source>
        <dbReference type="ARBA" id="ARBA00023303"/>
    </source>
</evidence>
<dbReference type="PROSITE" id="PS00888">
    <property type="entry name" value="CNMP_BINDING_1"/>
    <property type="match status" value="2"/>
</dbReference>